<comment type="caution">
    <text evidence="3">The sequence shown here is derived from an EMBL/GenBank/DDBJ whole genome shotgun (WGS) entry which is preliminary data.</text>
</comment>
<keyword evidence="2" id="KW-1133">Transmembrane helix</keyword>
<feature type="compositionally biased region" description="Basic and acidic residues" evidence="1">
    <location>
        <begin position="247"/>
        <end position="256"/>
    </location>
</feature>
<feature type="transmembrane region" description="Helical" evidence="2">
    <location>
        <begin position="21"/>
        <end position="42"/>
    </location>
</feature>
<dbReference type="EMBL" id="JAHFZB010000037">
    <property type="protein sequence ID" value="KAK6469827.1"/>
    <property type="molecule type" value="Genomic_DNA"/>
</dbReference>
<organism evidence="3 4">
    <name type="scientific">Huso huso</name>
    <name type="common">Beluga</name>
    <name type="synonym">Acipenser huso</name>
    <dbReference type="NCBI Taxonomy" id="61971"/>
    <lineage>
        <taxon>Eukaryota</taxon>
        <taxon>Metazoa</taxon>
        <taxon>Chordata</taxon>
        <taxon>Craniata</taxon>
        <taxon>Vertebrata</taxon>
        <taxon>Euteleostomi</taxon>
        <taxon>Actinopterygii</taxon>
        <taxon>Chondrostei</taxon>
        <taxon>Acipenseriformes</taxon>
        <taxon>Acipenseridae</taxon>
        <taxon>Huso</taxon>
    </lineage>
</organism>
<dbReference type="PANTHER" id="PTHR22045">
    <property type="entry name" value="PROLINE AND SERINE-RICH PROTEIN 3"/>
    <property type="match status" value="1"/>
</dbReference>
<sequence>MRERSWRAVQFQLDVRKTGRIFCAVLSVVILAVIKRGAAIGAECLRCEDTQPTTVSPAFSEKAMKSGALFSTQNPFPASPGGSREHYHPSQETRVPRQQQQHAILSPLRIQKPLSSHSSPQQPLSPADASFLASANLLLQGRRVPDLQASFDESWPSTEHSSQGADTTGSPESTAAPRAALAGKPQAADMKAGAHDESVLARYIERFRHRQPQSRQDRERRAAIGGEGRAFWWLETSPPSSSTPTHDPSKGPDPLRRTGRSPLQSPPSHHRSALGYTDTGLSSPELSDVSRSDPGDPEIFRLQEKAQRLVQRSESSLSGSSAPVSSEGVGSSSLSSPVSADEPVHRPRVPSLIDPTTGVLSAARLPRLSLPRARPEEDILFQWRLRRKMELAREPPPLLLPRRGPHSPPARLPRWEEDEDEDAGSLPSSGPPRRLPPGLDEVTPESRRGGAAGRRAGFPVASPSLCHSSSQGERRRAAVPPHLHLQCDVLPCPHQEAGASGSREQPGEGECNPYPSEEASSSEISTSEELPSTDSQPPQTSAASRAEPRSKEREREASAWTAGEREGIAREKQPRKEGGRERSDRAASRETRIRSKASGSAPGVSRGKSGQKGRPRGGRRGEEAVPPSPIQSALGQVVSERLFSPSPSPPPKPLDPPEEASRPVAPSSASPRDPHPSEAITQLLQDAADSDGVEFDDDPLLQVLRQQRDWIRGQLCEVDVRMEEERDE</sequence>
<feature type="compositionally biased region" description="Low complexity" evidence="1">
    <location>
        <begin position="662"/>
        <end position="671"/>
    </location>
</feature>
<protein>
    <submittedName>
        <fullName evidence="3">Proline and serine-rich protein 3</fullName>
    </submittedName>
</protein>
<dbReference type="Proteomes" id="UP001369086">
    <property type="component" value="Unassembled WGS sequence"/>
</dbReference>
<gene>
    <name evidence="3" type="ORF">HHUSO_G31363</name>
</gene>
<evidence type="ECO:0000313" key="3">
    <source>
        <dbReference type="EMBL" id="KAK6469827.1"/>
    </source>
</evidence>
<dbReference type="PANTHER" id="PTHR22045:SF6">
    <property type="entry name" value="PROLINE AND SERINE-RICH PROTEIN 3"/>
    <property type="match status" value="1"/>
</dbReference>
<feature type="region of interest" description="Disordered" evidence="1">
    <location>
        <begin position="492"/>
        <end position="679"/>
    </location>
</feature>
<reference evidence="3 4" key="1">
    <citation type="submission" date="2021-05" db="EMBL/GenBank/DDBJ databases">
        <authorList>
            <person name="Zahm M."/>
            <person name="Klopp C."/>
            <person name="Cabau C."/>
            <person name="Kuhl H."/>
            <person name="Suciu R."/>
            <person name="Ciorpac M."/>
            <person name="Holostenco D."/>
            <person name="Gessner J."/>
            <person name="Wuertz S."/>
            <person name="Hohne C."/>
            <person name="Stock M."/>
            <person name="Gislard M."/>
            <person name="Lluch J."/>
            <person name="Milhes M."/>
            <person name="Lampietro C."/>
            <person name="Lopez Roques C."/>
            <person name="Donnadieu C."/>
            <person name="Du K."/>
            <person name="Schartl M."/>
            <person name="Guiguen Y."/>
        </authorList>
    </citation>
    <scope>NUCLEOTIDE SEQUENCE [LARGE SCALE GENOMIC DNA]</scope>
    <source>
        <strain evidence="3">Hh-F2</strain>
        <tissue evidence="3">Blood</tissue>
    </source>
</reference>
<keyword evidence="2" id="KW-0472">Membrane</keyword>
<keyword evidence="2" id="KW-0812">Transmembrane</keyword>
<accession>A0ABR0YB14</accession>
<evidence type="ECO:0000313" key="4">
    <source>
        <dbReference type="Proteomes" id="UP001369086"/>
    </source>
</evidence>
<keyword evidence="4" id="KW-1185">Reference proteome</keyword>
<feature type="compositionally biased region" description="Low complexity" evidence="1">
    <location>
        <begin position="516"/>
        <end position="532"/>
    </location>
</feature>
<dbReference type="InterPro" id="IPR037646">
    <property type="entry name" value="PROSER3"/>
</dbReference>
<feature type="compositionally biased region" description="Low complexity" evidence="1">
    <location>
        <begin position="236"/>
        <end position="245"/>
    </location>
</feature>
<name>A0ABR0YB14_HUSHU</name>
<feature type="compositionally biased region" description="Basic and acidic residues" evidence="1">
    <location>
        <begin position="288"/>
        <end position="307"/>
    </location>
</feature>
<proteinExistence type="predicted"/>
<feature type="compositionally biased region" description="Polar residues" evidence="1">
    <location>
        <begin position="155"/>
        <end position="173"/>
    </location>
</feature>
<evidence type="ECO:0000256" key="2">
    <source>
        <dbReference type="SAM" id="Phobius"/>
    </source>
</evidence>
<feature type="compositionally biased region" description="Polar residues" evidence="1">
    <location>
        <begin position="533"/>
        <end position="543"/>
    </location>
</feature>
<feature type="compositionally biased region" description="Basic and acidic residues" evidence="1">
    <location>
        <begin position="546"/>
        <end position="593"/>
    </location>
</feature>
<feature type="region of interest" description="Disordered" evidence="1">
    <location>
        <begin position="152"/>
        <end position="194"/>
    </location>
</feature>
<feature type="region of interest" description="Disordered" evidence="1">
    <location>
        <begin position="230"/>
        <end position="371"/>
    </location>
</feature>
<feature type="region of interest" description="Disordered" evidence="1">
    <location>
        <begin position="392"/>
        <end position="480"/>
    </location>
</feature>
<feature type="compositionally biased region" description="Low complexity" evidence="1">
    <location>
        <begin position="360"/>
        <end position="371"/>
    </location>
</feature>
<feature type="compositionally biased region" description="Low complexity" evidence="1">
    <location>
        <begin position="313"/>
        <end position="340"/>
    </location>
</feature>
<feature type="compositionally biased region" description="Basic residues" evidence="1">
    <location>
        <begin position="609"/>
        <end position="618"/>
    </location>
</feature>
<feature type="compositionally biased region" description="Basic and acidic residues" evidence="1">
    <location>
        <begin position="83"/>
        <end position="95"/>
    </location>
</feature>
<feature type="region of interest" description="Disordered" evidence="1">
    <location>
        <begin position="70"/>
        <end position="101"/>
    </location>
</feature>
<evidence type="ECO:0000256" key="1">
    <source>
        <dbReference type="SAM" id="MobiDB-lite"/>
    </source>
</evidence>